<keyword evidence="3" id="KW-1185">Reference proteome</keyword>
<dbReference type="RefSeq" id="WP_062990347.1">
    <property type="nucleotide sequence ID" value="NZ_PJMW01000002.1"/>
</dbReference>
<protein>
    <submittedName>
        <fullName evidence="2">S-adenosyl methyltransferase</fullName>
    </submittedName>
</protein>
<sequence>MTTRPPNLIDPDQPTPARLHSAFLGGKDHYDPDKVLADALASSTIRPAVAESRRFTRRAVEYLSDHHEVSQFVELGCGIPHFPNIHDIAERANSSAKTLYVDSDTVVAAHGRALLHEPPTRFFTDTDITDADTIVGDVAAVMDMTAPLAVCVSGTAEWISDAPAVLAALTARFPVGTWLVFTHVTDEFYPQHVQAAAETLRRAGIPYHPRGRDEITAMLAEYQLLAPGLIAPHRWVPALSRDDDNRNGNEDGEGDDRDRVRRLSPAAPRHRGAWDLSAYAAIGQLHLRGPR</sequence>
<accession>A0A2N3VD15</accession>
<dbReference type="GO" id="GO:0032259">
    <property type="term" value="P:methylation"/>
    <property type="evidence" value="ECO:0007669"/>
    <property type="project" value="UniProtKB-KW"/>
</dbReference>
<dbReference type="InterPro" id="IPR006764">
    <property type="entry name" value="SAM_dep_MeTrfase_SAV2177_type"/>
</dbReference>
<dbReference type="Proteomes" id="UP000233766">
    <property type="component" value="Unassembled WGS sequence"/>
</dbReference>
<dbReference type="SUPFAM" id="SSF53335">
    <property type="entry name" value="S-adenosyl-L-methionine-dependent methyltransferases"/>
    <property type="match status" value="1"/>
</dbReference>
<dbReference type="AlphaFoldDB" id="A0A2N3VD15"/>
<dbReference type="Pfam" id="PF04672">
    <property type="entry name" value="Methyltransf_19"/>
    <property type="match status" value="1"/>
</dbReference>
<gene>
    <name evidence="2" type="ORF">ATK86_3930</name>
</gene>
<evidence type="ECO:0000313" key="3">
    <source>
        <dbReference type="Proteomes" id="UP000233766"/>
    </source>
</evidence>
<reference evidence="2 3" key="1">
    <citation type="submission" date="2017-12" db="EMBL/GenBank/DDBJ databases">
        <title>Sequencing the genomes of 1000 Actinobacteria strains.</title>
        <authorList>
            <person name="Klenk H.-P."/>
        </authorList>
    </citation>
    <scope>NUCLEOTIDE SEQUENCE [LARGE SCALE GENOMIC DNA]</scope>
    <source>
        <strain evidence="2 3">DSM 44489</strain>
    </source>
</reference>
<dbReference type="PIRSF" id="PIRSF017393">
    <property type="entry name" value="MTase_SAV2177"/>
    <property type="match status" value="1"/>
</dbReference>
<feature type="compositionally biased region" description="Basic and acidic residues" evidence="1">
    <location>
        <begin position="240"/>
        <end position="249"/>
    </location>
</feature>
<proteinExistence type="predicted"/>
<evidence type="ECO:0000313" key="2">
    <source>
        <dbReference type="EMBL" id="PKV79534.1"/>
    </source>
</evidence>
<name>A0A2N3VD15_9NOCA</name>
<keyword evidence="2" id="KW-0808">Transferase</keyword>
<dbReference type="InterPro" id="IPR029063">
    <property type="entry name" value="SAM-dependent_MTases_sf"/>
</dbReference>
<comment type="caution">
    <text evidence="2">The sequence shown here is derived from an EMBL/GenBank/DDBJ whole genome shotgun (WGS) entry which is preliminary data.</text>
</comment>
<keyword evidence="2" id="KW-0489">Methyltransferase</keyword>
<dbReference type="OrthoDB" id="4562414at2"/>
<dbReference type="Gene3D" id="3.40.50.150">
    <property type="entry name" value="Vaccinia Virus protein VP39"/>
    <property type="match status" value="1"/>
</dbReference>
<dbReference type="EMBL" id="PJMW01000002">
    <property type="protein sequence ID" value="PKV79534.1"/>
    <property type="molecule type" value="Genomic_DNA"/>
</dbReference>
<feature type="region of interest" description="Disordered" evidence="1">
    <location>
        <begin position="240"/>
        <end position="261"/>
    </location>
</feature>
<evidence type="ECO:0000256" key="1">
    <source>
        <dbReference type="SAM" id="MobiDB-lite"/>
    </source>
</evidence>
<organism evidence="2 3">
    <name type="scientific">Nocardia fluminea</name>
    <dbReference type="NCBI Taxonomy" id="134984"/>
    <lineage>
        <taxon>Bacteria</taxon>
        <taxon>Bacillati</taxon>
        <taxon>Actinomycetota</taxon>
        <taxon>Actinomycetes</taxon>
        <taxon>Mycobacteriales</taxon>
        <taxon>Nocardiaceae</taxon>
        <taxon>Nocardia</taxon>
    </lineage>
</organism>
<dbReference type="GO" id="GO:0008168">
    <property type="term" value="F:methyltransferase activity"/>
    <property type="evidence" value="ECO:0007669"/>
    <property type="project" value="UniProtKB-KW"/>
</dbReference>